<dbReference type="AlphaFoldDB" id="A0A7W8XMU4"/>
<evidence type="ECO:0000313" key="1">
    <source>
        <dbReference type="EMBL" id="MBB5572160.1"/>
    </source>
</evidence>
<comment type="caution">
    <text evidence="1">The sequence shown here is derived from an EMBL/GenBank/DDBJ whole genome shotgun (WGS) entry which is preliminary data.</text>
</comment>
<reference evidence="1 2" key="1">
    <citation type="submission" date="2020-08" db="EMBL/GenBank/DDBJ databases">
        <title>Genomic Encyclopedia of Type Strains, Phase IV (KMG-V): Genome sequencing to study the core and pangenomes of soil and plant-associated prokaryotes.</title>
        <authorList>
            <person name="Whitman W."/>
        </authorList>
    </citation>
    <scope>NUCLEOTIDE SEQUENCE [LARGE SCALE GENOMIC DNA]</scope>
    <source>
        <strain evidence="1 2">SEMIA 4064</strain>
    </source>
</reference>
<dbReference type="EMBL" id="JACHBI010000001">
    <property type="protein sequence ID" value="MBB5572160.1"/>
    <property type="molecule type" value="Genomic_DNA"/>
</dbReference>
<evidence type="ECO:0000313" key="2">
    <source>
        <dbReference type="Proteomes" id="UP000549882"/>
    </source>
</evidence>
<dbReference type="Gene3D" id="3.40.50.150">
    <property type="entry name" value="Vaccinia Virus protein VP39"/>
    <property type="match status" value="1"/>
</dbReference>
<protein>
    <recommendedName>
        <fullName evidence="3">Class I SAM-dependent methyltransferase</fullName>
    </recommendedName>
</protein>
<dbReference type="InterPro" id="IPR029063">
    <property type="entry name" value="SAM-dependent_MTases_sf"/>
</dbReference>
<dbReference type="CDD" id="cd02440">
    <property type="entry name" value="AdoMet_MTases"/>
    <property type="match status" value="1"/>
</dbReference>
<dbReference type="SUPFAM" id="SSF53335">
    <property type="entry name" value="S-adenosyl-L-methionine-dependent methyltransferases"/>
    <property type="match status" value="1"/>
</dbReference>
<gene>
    <name evidence="1" type="ORF">GGD50_000736</name>
</gene>
<accession>A0A7W8XMU4</accession>
<evidence type="ECO:0008006" key="3">
    <source>
        <dbReference type="Google" id="ProtNLM"/>
    </source>
</evidence>
<dbReference type="Proteomes" id="UP000549882">
    <property type="component" value="Unassembled WGS sequence"/>
</dbReference>
<organism evidence="1 2">
    <name type="scientific">Rhizobium paranaense</name>
    <dbReference type="NCBI Taxonomy" id="1650438"/>
    <lineage>
        <taxon>Bacteria</taxon>
        <taxon>Pseudomonadati</taxon>
        <taxon>Pseudomonadota</taxon>
        <taxon>Alphaproteobacteria</taxon>
        <taxon>Hyphomicrobiales</taxon>
        <taxon>Rhizobiaceae</taxon>
        <taxon>Rhizobium/Agrobacterium group</taxon>
        <taxon>Rhizobium</taxon>
    </lineage>
</organism>
<keyword evidence="2" id="KW-1185">Reference proteome</keyword>
<dbReference type="RefSeq" id="WP_245407447.1">
    <property type="nucleotide sequence ID" value="NZ_JACHBI010000001.1"/>
</dbReference>
<proteinExistence type="predicted"/>
<name>A0A7W8XMU4_9HYPH</name>
<sequence>MEMKVLSMLGFAKRSRKKVSENSLEAIFDQYEQGKPDHQNAIDALPGWNSAFPVALNLNAGKHHLYADDRIDWALRSFGSIAGKTILEVGPLEGMHTYMLHRERPARIDAIEANRLCFLRCLVTRQILDINTASFLLGDIQAWLTEHDEIYDFAIASGVLYHMADPGEFLRLLASRANAIFIWTHFFLEEAMPAGDVRRNPFSGKVETKMIEGVPVRYYERSYQHANSNASFCGGMKDRHFWMHRDDILTLLEKLGFSDIVIKDQDLSHSGGPCFSFLARKAHAAP</sequence>